<dbReference type="AlphaFoldDB" id="A0A7W3IU13"/>
<evidence type="ECO:0000259" key="4">
    <source>
        <dbReference type="Pfam" id="PF13614"/>
    </source>
</evidence>
<accession>A0A7W3IU13</accession>
<dbReference type="InterPro" id="IPR025669">
    <property type="entry name" value="AAA_dom"/>
</dbReference>
<feature type="compositionally biased region" description="Basic and acidic residues" evidence="3">
    <location>
        <begin position="23"/>
        <end position="37"/>
    </location>
</feature>
<dbReference type="FunFam" id="3.40.50.300:FF:000285">
    <property type="entry name" value="Sporulation initiation inhibitor Soj"/>
    <property type="match status" value="1"/>
</dbReference>
<dbReference type="InterPro" id="IPR027417">
    <property type="entry name" value="P-loop_NTPase"/>
</dbReference>
<protein>
    <submittedName>
        <fullName evidence="5">Chromosome partitioning protein</fullName>
    </submittedName>
</protein>
<feature type="compositionally biased region" description="Low complexity" evidence="3">
    <location>
        <begin position="38"/>
        <end position="48"/>
    </location>
</feature>
<dbReference type="EMBL" id="JACGWT010000004">
    <property type="protein sequence ID" value="MBA8795262.1"/>
    <property type="molecule type" value="Genomic_DNA"/>
</dbReference>
<evidence type="ECO:0000313" key="6">
    <source>
        <dbReference type="Proteomes" id="UP000523079"/>
    </source>
</evidence>
<feature type="compositionally biased region" description="Basic and acidic residues" evidence="3">
    <location>
        <begin position="66"/>
        <end position="115"/>
    </location>
</feature>
<comment type="caution">
    <text evidence="5">The sequence shown here is derived from an EMBL/GenBank/DDBJ whole genome shotgun (WGS) entry which is preliminary data.</text>
</comment>
<dbReference type="PANTHER" id="PTHR13696">
    <property type="entry name" value="P-LOOP CONTAINING NUCLEOSIDE TRIPHOSPHATE HYDROLASE"/>
    <property type="match status" value="1"/>
</dbReference>
<feature type="domain" description="AAA" evidence="4">
    <location>
        <begin position="182"/>
        <end position="357"/>
    </location>
</feature>
<evidence type="ECO:0000256" key="3">
    <source>
        <dbReference type="SAM" id="MobiDB-lite"/>
    </source>
</evidence>
<dbReference type="CDD" id="cd02042">
    <property type="entry name" value="ParAB_family"/>
    <property type="match status" value="1"/>
</dbReference>
<feature type="region of interest" description="Disordered" evidence="3">
    <location>
        <begin position="1"/>
        <end position="168"/>
    </location>
</feature>
<dbReference type="SUPFAM" id="SSF52540">
    <property type="entry name" value="P-loop containing nucleoside triphosphate hydrolases"/>
    <property type="match status" value="1"/>
</dbReference>
<dbReference type="Gene3D" id="3.40.50.300">
    <property type="entry name" value="P-loop containing nucleotide triphosphate hydrolases"/>
    <property type="match status" value="1"/>
</dbReference>
<comment type="function">
    <text evidence="2">May play a role in septum formation.</text>
</comment>
<gene>
    <name evidence="5" type="ORF">FHX74_002890</name>
</gene>
<proteinExistence type="inferred from homology"/>
<dbReference type="Pfam" id="PF13614">
    <property type="entry name" value="AAA_31"/>
    <property type="match status" value="1"/>
</dbReference>
<evidence type="ECO:0000313" key="5">
    <source>
        <dbReference type="EMBL" id="MBA8795262.1"/>
    </source>
</evidence>
<evidence type="ECO:0000256" key="2">
    <source>
        <dbReference type="ARBA" id="ARBA00059092"/>
    </source>
</evidence>
<sequence length="435" mass="47468">MESTQHAYDWPQQDWQQDGWPGEDQRGDGRPADDWRADAVGAGSTAAAPDFTVPGELGEQADEAEPSDHDHHDHDHPERDHSDLDHPDHDHPERDHPEHDRENAAQEAVDQRVPVESEPFVPEAREVPAPRPDDAPEELFPAPTPAAAGPVAEQGPELGPTGRPWPDLGEVPPVAVPRRAMIVAMCNQKGGVGKTTTTINLGAALTELGRRVLLVDFDPQGSLSVGLGVNPHTLDKSIYNLLLSRDVGIDEVIAETNVEGLEILPSNIDLSAAEVQLVSEVAREQTLLRVLEKVRDRYDVILIDCAPSLGLLTINALTAADKVIMPLECEFFALRGIALLTDTISKVQERLNPDLQVLGILGTMFDSRTLHSREVLERVVQAFGDDVFHTVIRRTVKFPETTVAGEPITTYASTSPGATAYRTLAREVLSRCRVG</sequence>
<keyword evidence="6" id="KW-1185">Reference proteome</keyword>
<reference evidence="5 6" key="1">
    <citation type="submission" date="2020-07" db="EMBL/GenBank/DDBJ databases">
        <title>Sequencing the genomes of 1000 actinobacteria strains.</title>
        <authorList>
            <person name="Klenk H.-P."/>
        </authorList>
    </citation>
    <scope>NUCLEOTIDE SEQUENCE [LARGE SCALE GENOMIC DNA]</scope>
    <source>
        <strain evidence="5 6">DSM 100723</strain>
    </source>
</reference>
<organism evidence="5 6">
    <name type="scientific">Microlunatus kandeliicorticis</name>
    <dbReference type="NCBI Taxonomy" id="1759536"/>
    <lineage>
        <taxon>Bacteria</taxon>
        <taxon>Bacillati</taxon>
        <taxon>Actinomycetota</taxon>
        <taxon>Actinomycetes</taxon>
        <taxon>Propionibacteriales</taxon>
        <taxon>Propionibacteriaceae</taxon>
        <taxon>Microlunatus</taxon>
    </lineage>
</organism>
<dbReference type="InterPro" id="IPR050678">
    <property type="entry name" value="DNA_Partitioning_ATPase"/>
</dbReference>
<feature type="compositionally biased region" description="Basic and acidic residues" evidence="3">
    <location>
        <begin position="123"/>
        <end position="134"/>
    </location>
</feature>
<name>A0A7W3IU13_9ACTN</name>
<dbReference type="PANTHER" id="PTHR13696:SF99">
    <property type="entry name" value="COBYRINIC ACID AC-DIAMIDE SYNTHASE"/>
    <property type="match status" value="1"/>
</dbReference>
<comment type="similarity">
    <text evidence="1">Belongs to the ParA family.</text>
</comment>
<dbReference type="Proteomes" id="UP000523079">
    <property type="component" value="Unassembled WGS sequence"/>
</dbReference>
<evidence type="ECO:0000256" key="1">
    <source>
        <dbReference type="ARBA" id="ARBA00006976"/>
    </source>
</evidence>
<feature type="compositionally biased region" description="Low complexity" evidence="3">
    <location>
        <begin position="9"/>
        <end position="22"/>
    </location>
</feature>